<organism evidence="2 3">
    <name type="scientific">Elysia crispata</name>
    <name type="common">lettuce slug</name>
    <dbReference type="NCBI Taxonomy" id="231223"/>
    <lineage>
        <taxon>Eukaryota</taxon>
        <taxon>Metazoa</taxon>
        <taxon>Spiralia</taxon>
        <taxon>Lophotrochozoa</taxon>
        <taxon>Mollusca</taxon>
        <taxon>Gastropoda</taxon>
        <taxon>Heterobranchia</taxon>
        <taxon>Euthyneura</taxon>
        <taxon>Panpulmonata</taxon>
        <taxon>Sacoglossa</taxon>
        <taxon>Placobranchoidea</taxon>
        <taxon>Plakobranchidae</taxon>
        <taxon>Elysia</taxon>
    </lineage>
</organism>
<evidence type="ECO:0000313" key="3">
    <source>
        <dbReference type="Proteomes" id="UP001283361"/>
    </source>
</evidence>
<sequence>MTSTYAFKTCYRKNGSCVEHGGRVGCHSALLTPQGQQTSLPTASRAAQPVAEPGTPCTAAPRAAQPVAEPRTPCTAAPGRGGRITFDSNYRGCLERCREVGPVQLTPV</sequence>
<keyword evidence="3" id="KW-1185">Reference proteome</keyword>
<protein>
    <submittedName>
        <fullName evidence="2">Uncharacterized protein</fullName>
    </submittedName>
</protein>
<dbReference type="Proteomes" id="UP001283361">
    <property type="component" value="Unassembled WGS sequence"/>
</dbReference>
<reference evidence="2" key="1">
    <citation type="journal article" date="2023" name="G3 (Bethesda)">
        <title>A reference genome for the long-term kleptoplast-retaining sea slug Elysia crispata morphotype clarki.</title>
        <authorList>
            <person name="Eastman K.E."/>
            <person name="Pendleton A.L."/>
            <person name="Shaikh M.A."/>
            <person name="Suttiyut T."/>
            <person name="Ogas R."/>
            <person name="Tomko P."/>
            <person name="Gavelis G."/>
            <person name="Widhalm J.R."/>
            <person name="Wisecaver J.H."/>
        </authorList>
    </citation>
    <scope>NUCLEOTIDE SEQUENCE</scope>
    <source>
        <strain evidence="2">ECLA1</strain>
    </source>
</reference>
<dbReference type="EMBL" id="JAWDGP010007238">
    <property type="protein sequence ID" value="KAK3727560.1"/>
    <property type="molecule type" value="Genomic_DNA"/>
</dbReference>
<gene>
    <name evidence="2" type="ORF">RRG08_018574</name>
</gene>
<dbReference type="AlphaFoldDB" id="A0AAE0XZL2"/>
<evidence type="ECO:0000313" key="2">
    <source>
        <dbReference type="EMBL" id="KAK3727560.1"/>
    </source>
</evidence>
<name>A0AAE0XZL2_9GAST</name>
<proteinExistence type="predicted"/>
<comment type="caution">
    <text evidence="2">The sequence shown here is derived from an EMBL/GenBank/DDBJ whole genome shotgun (WGS) entry which is preliminary data.</text>
</comment>
<feature type="region of interest" description="Disordered" evidence="1">
    <location>
        <begin position="35"/>
        <end position="81"/>
    </location>
</feature>
<evidence type="ECO:0000256" key="1">
    <source>
        <dbReference type="SAM" id="MobiDB-lite"/>
    </source>
</evidence>
<accession>A0AAE0XZL2</accession>